<gene>
    <name evidence="1" type="ORF">ENM15_01775</name>
</gene>
<evidence type="ECO:0000313" key="1">
    <source>
        <dbReference type="EMBL" id="HHQ15532.1"/>
    </source>
</evidence>
<name>A0A7V5XFL0_9BACT</name>
<accession>A0A7V5XFL0</accession>
<protein>
    <submittedName>
        <fullName evidence="1">Uncharacterized protein</fullName>
    </submittedName>
</protein>
<organism evidence="1">
    <name type="scientific">Thermodesulfobacterium geofontis</name>
    <dbReference type="NCBI Taxonomy" id="1295609"/>
    <lineage>
        <taxon>Bacteria</taxon>
        <taxon>Pseudomonadati</taxon>
        <taxon>Thermodesulfobacteriota</taxon>
        <taxon>Thermodesulfobacteria</taxon>
        <taxon>Thermodesulfobacteriales</taxon>
        <taxon>Thermodesulfobacteriaceae</taxon>
        <taxon>Thermodesulfobacterium</taxon>
    </lineage>
</organism>
<proteinExistence type="predicted"/>
<dbReference type="EMBL" id="DRWR01000031">
    <property type="protein sequence ID" value="HHQ15532.1"/>
    <property type="molecule type" value="Genomic_DNA"/>
</dbReference>
<reference evidence="1" key="1">
    <citation type="journal article" date="2020" name="mSystems">
        <title>Genome- and Community-Level Interaction Insights into Carbon Utilization and Element Cycling Functions of Hydrothermarchaeota in Hydrothermal Sediment.</title>
        <authorList>
            <person name="Zhou Z."/>
            <person name="Liu Y."/>
            <person name="Xu W."/>
            <person name="Pan J."/>
            <person name="Luo Z.H."/>
            <person name="Li M."/>
        </authorList>
    </citation>
    <scope>NUCLEOTIDE SEQUENCE [LARGE SCALE GENOMIC DNA]</scope>
    <source>
        <strain evidence="1">SpSt-106</strain>
    </source>
</reference>
<dbReference type="AlphaFoldDB" id="A0A7V5XFL0"/>
<sequence>MEVVITKEELYELIKKAVKEVLQEEKIEFFLKSIPVVSEEEMDDIKKLYDKPSSDKEPAYSEIIEV</sequence>
<comment type="caution">
    <text evidence="1">The sequence shown here is derived from an EMBL/GenBank/DDBJ whole genome shotgun (WGS) entry which is preliminary data.</text>
</comment>